<protein>
    <submittedName>
        <fullName evidence="3">Uncharacterized protein</fullName>
    </submittedName>
</protein>
<gene>
    <name evidence="3" type="ORF">QVD17_14965</name>
</gene>
<dbReference type="Proteomes" id="UP001229421">
    <property type="component" value="Unassembled WGS sequence"/>
</dbReference>
<evidence type="ECO:0000313" key="3">
    <source>
        <dbReference type="EMBL" id="KAK1426294.1"/>
    </source>
</evidence>
<keyword evidence="2" id="KW-0812">Transmembrane</keyword>
<keyword evidence="4" id="KW-1185">Reference proteome</keyword>
<feature type="region of interest" description="Disordered" evidence="1">
    <location>
        <begin position="1"/>
        <end position="38"/>
    </location>
</feature>
<sequence length="68" mass="7083">MFGPPAPVPKSVPESKNKKSDGDGDEDDGSSSARADVSSVVSLNQGLRGLIVGPITLFGMLMNILIIR</sequence>
<keyword evidence="2" id="KW-1133">Transmembrane helix</keyword>
<comment type="caution">
    <text evidence="3">The sequence shown here is derived from an EMBL/GenBank/DDBJ whole genome shotgun (WGS) entry which is preliminary data.</text>
</comment>
<feature type="transmembrane region" description="Helical" evidence="2">
    <location>
        <begin position="47"/>
        <end position="67"/>
    </location>
</feature>
<evidence type="ECO:0000313" key="4">
    <source>
        <dbReference type="Proteomes" id="UP001229421"/>
    </source>
</evidence>
<feature type="compositionally biased region" description="Basic and acidic residues" evidence="1">
    <location>
        <begin position="13"/>
        <end position="22"/>
    </location>
</feature>
<accession>A0AAD8KP28</accession>
<organism evidence="3 4">
    <name type="scientific">Tagetes erecta</name>
    <name type="common">African marigold</name>
    <dbReference type="NCBI Taxonomy" id="13708"/>
    <lineage>
        <taxon>Eukaryota</taxon>
        <taxon>Viridiplantae</taxon>
        <taxon>Streptophyta</taxon>
        <taxon>Embryophyta</taxon>
        <taxon>Tracheophyta</taxon>
        <taxon>Spermatophyta</taxon>
        <taxon>Magnoliopsida</taxon>
        <taxon>eudicotyledons</taxon>
        <taxon>Gunneridae</taxon>
        <taxon>Pentapetalae</taxon>
        <taxon>asterids</taxon>
        <taxon>campanulids</taxon>
        <taxon>Asterales</taxon>
        <taxon>Asteraceae</taxon>
        <taxon>Asteroideae</taxon>
        <taxon>Heliantheae alliance</taxon>
        <taxon>Tageteae</taxon>
        <taxon>Tagetes</taxon>
    </lineage>
</organism>
<dbReference type="AlphaFoldDB" id="A0AAD8KP28"/>
<evidence type="ECO:0000256" key="1">
    <source>
        <dbReference type="SAM" id="MobiDB-lite"/>
    </source>
</evidence>
<name>A0AAD8KP28_TARER</name>
<dbReference type="EMBL" id="JAUHHV010000004">
    <property type="protein sequence ID" value="KAK1426294.1"/>
    <property type="molecule type" value="Genomic_DNA"/>
</dbReference>
<evidence type="ECO:0000256" key="2">
    <source>
        <dbReference type="SAM" id="Phobius"/>
    </source>
</evidence>
<proteinExistence type="predicted"/>
<reference evidence="3" key="1">
    <citation type="journal article" date="2023" name="bioRxiv">
        <title>Improved chromosome-level genome assembly for marigold (Tagetes erecta).</title>
        <authorList>
            <person name="Jiang F."/>
            <person name="Yuan L."/>
            <person name="Wang S."/>
            <person name="Wang H."/>
            <person name="Xu D."/>
            <person name="Wang A."/>
            <person name="Fan W."/>
        </authorList>
    </citation>
    <scope>NUCLEOTIDE SEQUENCE</scope>
    <source>
        <strain evidence="3">WSJ</strain>
        <tissue evidence="3">Leaf</tissue>
    </source>
</reference>
<keyword evidence="2" id="KW-0472">Membrane</keyword>
<feature type="compositionally biased region" description="Pro residues" evidence="1">
    <location>
        <begin position="1"/>
        <end position="10"/>
    </location>
</feature>